<reference evidence="19 20" key="1">
    <citation type="journal article" date="2007" name="Appl. Environ. Microbiol.">
        <title>Rhizobial factors required for stem nodule maturation and maintenance in Sesbania rostrata-Azorhizobium caulinodans ORS571 symbiosis.</title>
        <authorList>
            <person name="Suzuki S."/>
            <person name="Aono T."/>
            <person name="Lee KB."/>
            <person name="Suzuki T."/>
            <person name="Liu CT."/>
            <person name="Miwa H."/>
            <person name="Wakao S."/>
            <person name="Iki T."/>
            <person name="Oyaizu H."/>
        </authorList>
    </citation>
    <scope>NUCLEOTIDE SEQUENCE [LARGE SCALE GENOMIC DNA]</scope>
    <source>
        <strain evidence="20">ATCC 43989 / DSM 5975 / JCM 20966 / LMG 6465 / NBRC 14845 / NCIMB 13405 / ORS 571</strain>
    </source>
</reference>
<evidence type="ECO:0000256" key="1">
    <source>
        <dbReference type="ARBA" id="ARBA00004752"/>
    </source>
</evidence>
<dbReference type="CAZy" id="GT51">
    <property type="family name" value="Glycosyltransferase Family 51"/>
</dbReference>
<reference evidence="19 20" key="6">
    <citation type="journal article" date="2011" name="Appl. Environ. Microbiol.">
        <title>Involvement of the azorhizobial chromosome partition gene (parA) in the onset of bacteroid differentiation during Sesbania rostrata stem nodule development.</title>
        <authorList>
            <person name="Liu CT."/>
            <person name="Lee KB."/>
            <person name="Wang YS."/>
            <person name="Peng MH."/>
            <person name="Lee KT."/>
            <person name="Suzuki S."/>
            <person name="Suzuki T."/>
            <person name="Oyaizu H."/>
        </authorList>
    </citation>
    <scope>NUCLEOTIDE SEQUENCE [LARGE SCALE GENOMIC DNA]</scope>
    <source>
        <strain evidence="20">ATCC 43989 / DSM 5975 / JCM 20966 / LMG 6465 / NBRC 14845 / NCIMB 13405 / ORS 571</strain>
    </source>
</reference>
<dbReference type="GO" id="GO:0030288">
    <property type="term" value="C:outer membrane-bounded periplasmic space"/>
    <property type="evidence" value="ECO:0007669"/>
    <property type="project" value="TreeGrafter"/>
</dbReference>
<evidence type="ECO:0000256" key="3">
    <source>
        <dbReference type="ARBA" id="ARBA00007739"/>
    </source>
</evidence>
<dbReference type="Proteomes" id="UP000000270">
    <property type="component" value="Chromosome"/>
</dbReference>
<reference evidence="19 20" key="4">
    <citation type="journal article" date="2009" name="Appl. Environ. Microbiol.">
        <title>Comparative genome-wide transcriptional profiling of Azorhizobium caulinodans ORS571 grown under free-living and symbiotic conditions.</title>
        <authorList>
            <person name="Tsukada S."/>
            <person name="Aono T."/>
            <person name="Akiba N."/>
            <person name="Lee KB."/>
            <person name="Liu CT."/>
            <person name="Toyazaki H."/>
            <person name="Oyaizu H."/>
        </authorList>
    </citation>
    <scope>NUCLEOTIDE SEQUENCE [LARGE SCALE GENOMIC DNA]</scope>
    <source>
        <strain evidence="20">ATCC 43989 / DSM 5975 / JCM 20966 / LMG 6465 / NBRC 14845 / NCIMB 13405 / ORS 571</strain>
    </source>
</reference>
<dbReference type="GO" id="GO:0008955">
    <property type="term" value="F:peptidoglycan glycosyltransferase activity"/>
    <property type="evidence" value="ECO:0007669"/>
    <property type="project" value="UniProtKB-EC"/>
</dbReference>
<evidence type="ECO:0000256" key="10">
    <source>
        <dbReference type="ARBA" id="ARBA00022984"/>
    </source>
</evidence>
<keyword evidence="4" id="KW-0121">Carboxypeptidase</keyword>
<keyword evidence="11" id="KW-0511">Multifunctional enzyme</keyword>
<dbReference type="Pfam" id="PF00912">
    <property type="entry name" value="Transgly"/>
    <property type="match status" value="1"/>
</dbReference>
<evidence type="ECO:0000256" key="5">
    <source>
        <dbReference type="ARBA" id="ARBA00022670"/>
    </source>
</evidence>
<evidence type="ECO:0000256" key="8">
    <source>
        <dbReference type="ARBA" id="ARBA00022801"/>
    </source>
</evidence>
<dbReference type="STRING" id="438753.AZC_0337"/>
<dbReference type="InterPro" id="IPR050396">
    <property type="entry name" value="Glycosyltr_51/Transpeptidase"/>
</dbReference>
<keyword evidence="7" id="KW-0808">Transferase</keyword>
<evidence type="ECO:0000313" key="19">
    <source>
        <dbReference type="EMBL" id="BAF86335.1"/>
    </source>
</evidence>
<dbReference type="InterPro" id="IPR036950">
    <property type="entry name" value="PBP_transglycosylase"/>
</dbReference>
<reference evidence="19 20" key="5">
    <citation type="journal article" date="2010" name="Appl. Environ. Microbiol.">
        <title>phrR-like gene praR of Azorhizobium caulinodans ORS571 is essential for symbiosis with Sesbania rostrata and is involved in expression of reb genes.</title>
        <authorList>
            <person name="Akiba N."/>
            <person name="Aono T."/>
            <person name="Toyazaki H."/>
            <person name="Sato S."/>
            <person name="Oyaizu H."/>
        </authorList>
    </citation>
    <scope>NUCLEOTIDE SEQUENCE [LARGE SCALE GENOMIC DNA]</scope>
    <source>
        <strain evidence="20">ATCC 43989 / DSM 5975 / JCM 20966 / LMG 6465 / NBRC 14845 / NCIMB 13405 / ORS 571</strain>
    </source>
</reference>
<feature type="region of interest" description="Disordered" evidence="15">
    <location>
        <begin position="728"/>
        <end position="763"/>
    </location>
</feature>
<evidence type="ECO:0000256" key="9">
    <source>
        <dbReference type="ARBA" id="ARBA00022960"/>
    </source>
</evidence>
<reference evidence="19 20" key="3">
    <citation type="journal article" date="2008" name="BMC Genomics">
        <title>The genome of the versatile nitrogen fixer Azorhizobium caulinodans ORS571.</title>
        <authorList>
            <person name="Lee KB."/>
            <person name="Backer P.D."/>
            <person name="Aono T."/>
            <person name="Liu CT."/>
            <person name="Suzuki S."/>
            <person name="Suzuki T."/>
            <person name="Kaneko T."/>
            <person name="Yamada M."/>
            <person name="Tabata S."/>
            <person name="Kupfer D.M."/>
            <person name="Najar F.Z."/>
            <person name="Wiley G.B."/>
            <person name="Roe B."/>
            <person name="Binnewies T.T."/>
            <person name="Ussery D.W."/>
            <person name="D'Haeze W."/>
            <person name="Herder J.D."/>
            <person name="Gevers D."/>
            <person name="Vereecke D."/>
            <person name="Holsters M."/>
            <person name="Oyaizu H."/>
        </authorList>
    </citation>
    <scope>NUCLEOTIDE SEQUENCE [LARGE SCALE GENOMIC DNA]</scope>
    <source>
        <strain evidence="20">ATCC 43989 / DSM 5975 / JCM 20966 / LMG 6465 / NBRC 14845 / NCIMB 13405 / ORS 571</strain>
    </source>
</reference>
<keyword evidence="9" id="KW-0133">Cell shape</keyword>
<evidence type="ECO:0000259" key="18">
    <source>
        <dbReference type="Pfam" id="PF00912"/>
    </source>
</evidence>
<keyword evidence="16" id="KW-0812">Transmembrane</keyword>
<keyword evidence="16" id="KW-0472">Membrane</keyword>
<dbReference type="InterPro" id="IPR001460">
    <property type="entry name" value="PCN-bd_Tpept"/>
</dbReference>
<evidence type="ECO:0000256" key="12">
    <source>
        <dbReference type="ARBA" id="ARBA00023316"/>
    </source>
</evidence>
<dbReference type="PANTHER" id="PTHR32282">
    <property type="entry name" value="BINDING PROTEIN TRANSPEPTIDASE, PUTATIVE-RELATED"/>
    <property type="match status" value="1"/>
</dbReference>
<evidence type="ECO:0000256" key="15">
    <source>
        <dbReference type="SAM" id="MobiDB-lite"/>
    </source>
</evidence>
<gene>
    <name evidence="19" type="ordered locus">AZC_0337</name>
</gene>
<dbReference type="GO" id="GO:0009252">
    <property type="term" value="P:peptidoglycan biosynthetic process"/>
    <property type="evidence" value="ECO:0007669"/>
    <property type="project" value="UniProtKB-UniPathway"/>
</dbReference>
<evidence type="ECO:0000256" key="4">
    <source>
        <dbReference type="ARBA" id="ARBA00022645"/>
    </source>
</evidence>
<comment type="pathway">
    <text evidence="1">Cell wall biogenesis; peptidoglycan biosynthesis.</text>
</comment>
<evidence type="ECO:0000256" key="2">
    <source>
        <dbReference type="ARBA" id="ARBA00007090"/>
    </source>
</evidence>
<keyword evidence="16" id="KW-1133">Transmembrane helix</keyword>
<keyword evidence="8" id="KW-0378">Hydrolase</keyword>
<dbReference type="InterPro" id="IPR012338">
    <property type="entry name" value="Beta-lactam/transpept-like"/>
</dbReference>
<keyword evidence="20" id="KW-1185">Reference proteome</keyword>
<evidence type="ECO:0000256" key="14">
    <source>
        <dbReference type="ARBA" id="ARBA00049902"/>
    </source>
</evidence>
<dbReference type="InterPro" id="IPR001264">
    <property type="entry name" value="Glyco_trans_51"/>
</dbReference>
<dbReference type="FunFam" id="1.10.3810.10:FF:000001">
    <property type="entry name" value="Penicillin-binding protein 1A"/>
    <property type="match status" value="1"/>
</dbReference>
<feature type="compositionally biased region" description="Basic and acidic residues" evidence="15">
    <location>
        <begin position="32"/>
        <end position="43"/>
    </location>
</feature>
<comment type="similarity">
    <text evidence="2">In the C-terminal section; belongs to the transpeptidase family.</text>
</comment>
<dbReference type="NCBIfam" id="TIGR02074">
    <property type="entry name" value="PBP_1a_fam"/>
    <property type="match status" value="1"/>
</dbReference>
<dbReference type="GO" id="GO:0006508">
    <property type="term" value="P:proteolysis"/>
    <property type="evidence" value="ECO:0007669"/>
    <property type="project" value="UniProtKB-KW"/>
</dbReference>
<dbReference type="EMBL" id="AP009384">
    <property type="protein sequence ID" value="BAF86335.1"/>
    <property type="molecule type" value="Genomic_DNA"/>
</dbReference>
<dbReference type="eggNOG" id="COG0744">
    <property type="taxonomic scope" value="Bacteria"/>
</dbReference>
<protein>
    <submittedName>
        <fullName evidence="19">Penicillin-binding protein 1A</fullName>
    </submittedName>
</protein>
<dbReference type="SUPFAM" id="SSF56601">
    <property type="entry name" value="beta-lactamase/transpeptidase-like"/>
    <property type="match status" value="1"/>
</dbReference>
<feature type="transmembrane region" description="Helical" evidence="16">
    <location>
        <begin position="120"/>
        <end position="147"/>
    </location>
</feature>
<sequence>MTGLFMAGRGTGGQERREPSMRAASGSPEPSFDIRLDPEDRPGGGRKPARKADAAGGGRPARDQRARVEPSLDGDAAESEDMAAAPRRSKTEGSSRTSKGSTSSGGRGKAKSERRRKRGFFSLFGLIKWLFILGLWAAVGVGALVAYEASKLPPMQTLMVPKRPPTVMIQSFDGKPLATRGDMGGAAVPIKELPAYLPKAFVAIEDRRFYDHFGLDIWGLARAMAANAVSRRVRQGGSTLTQQLAKNLFLTQERTFSRKIQELVLALWLEKKFTKTEILDLYLNRVYFGNGAYGVEAAAQRYFNKSARNVTLSEAAMLAGLVNAPSRLAPTRNLKAAQDRANLVLAAMREQGFITEDMAKVALARPATLAKPSTPDSIGYVADWVMDQLDSYVGTLPGDVIVRTTIDPVLQQTAQASLTDALNKQGQKYGVGQGAVVSLDTDGAVKALVGGRSYEDSQYNRAVTARRQPGSSFKPFIYLTALEKGLTPETVREDGPIQLKGWKPENASHQYLGPVQLQQALAMSLNTVSVRLALEVGPKAVVATAHRLGITSTLDPNPSIALGTSEVSVLELASAYVPFANGGIGVIPYVIESVKGPDGKMLYSRSTSGPGRVIDPAYVGMMNHMLEQTIAVGTGRRAELPGWDAAGKTGTSQDYRDAWFVGYTARIVTAVWIGNDDSSPTKKASGANLPAEIWSRYMKVAHKDLPPTELPGAGRSYVASGTFGFGQQGGMLPPGQVPDEAPPAIVGNLPPQQPRPQQDEPMTLDRWFVDTFLGGRR</sequence>
<comment type="similarity">
    <text evidence="3">In the N-terminal section; belongs to the glycosyltransferase 51 family.</text>
</comment>
<evidence type="ECO:0000313" key="20">
    <source>
        <dbReference type="Proteomes" id="UP000000270"/>
    </source>
</evidence>
<organism evidence="19 20">
    <name type="scientific">Azorhizobium caulinodans (strain ATCC 43989 / DSM 5975 / JCM 20966 / LMG 6465 / NBRC 14845 / NCIMB 13405 / ORS 571)</name>
    <dbReference type="NCBI Taxonomy" id="438753"/>
    <lineage>
        <taxon>Bacteria</taxon>
        <taxon>Pseudomonadati</taxon>
        <taxon>Pseudomonadota</taxon>
        <taxon>Alphaproteobacteria</taxon>
        <taxon>Hyphomicrobiales</taxon>
        <taxon>Xanthobacteraceae</taxon>
        <taxon>Azorhizobium</taxon>
    </lineage>
</organism>
<feature type="compositionally biased region" description="Low complexity" evidence="15">
    <location>
        <begin position="92"/>
        <end position="104"/>
    </location>
</feature>
<feature type="domain" description="Glycosyl transferase family 51" evidence="18">
    <location>
        <begin position="184"/>
        <end position="348"/>
    </location>
</feature>
<dbReference type="GO" id="GO:0071555">
    <property type="term" value="P:cell wall organization"/>
    <property type="evidence" value="ECO:0007669"/>
    <property type="project" value="UniProtKB-KW"/>
</dbReference>
<feature type="compositionally biased region" description="Basic and acidic residues" evidence="15">
    <location>
        <begin position="60"/>
        <end position="70"/>
    </location>
</feature>
<dbReference type="UniPathway" id="UPA00219"/>
<proteinExistence type="inferred from homology"/>
<evidence type="ECO:0000256" key="7">
    <source>
        <dbReference type="ARBA" id="ARBA00022679"/>
    </source>
</evidence>
<dbReference type="AlphaFoldDB" id="A8IJP4"/>
<evidence type="ECO:0000256" key="16">
    <source>
        <dbReference type="SAM" id="Phobius"/>
    </source>
</evidence>
<reference evidence="20" key="2">
    <citation type="submission" date="2007-04" db="EMBL/GenBank/DDBJ databases">
        <title>Complete genome sequence of the nitrogen-fixing bacterium Azorhizobium caulinodans ORS571.</title>
        <authorList>
            <person name="Lee K.B."/>
            <person name="Backer P.D."/>
            <person name="Aono T."/>
            <person name="Liu C.T."/>
            <person name="Suzuki S."/>
            <person name="Suzuki T."/>
            <person name="Kaneko T."/>
            <person name="Yamada M."/>
            <person name="Tabata S."/>
            <person name="Kupfer D.M."/>
            <person name="Najar F.Z."/>
            <person name="Wiley G.B."/>
            <person name="Roe B."/>
            <person name="Binnewies T."/>
            <person name="Ussery D."/>
            <person name="Vereecke D."/>
            <person name="Gevers D."/>
            <person name="Holsters M."/>
            <person name="Oyaizu H."/>
        </authorList>
    </citation>
    <scope>NUCLEOTIDE SEQUENCE [LARGE SCALE GENOMIC DNA]</scope>
    <source>
        <strain evidence="20">ATCC 43989 / DSM 5975 / JCM 20966 / LMG 6465 / NBRC 14845 / NCIMB 13405 / ORS 571</strain>
    </source>
</reference>
<keyword evidence="10" id="KW-0573">Peptidoglycan synthesis</keyword>
<evidence type="ECO:0000256" key="6">
    <source>
        <dbReference type="ARBA" id="ARBA00022676"/>
    </source>
</evidence>
<dbReference type="InterPro" id="IPR023346">
    <property type="entry name" value="Lysozyme-like_dom_sf"/>
</dbReference>
<dbReference type="SUPFAM" id="SSF53955">
    <property type="entry name" value="Lysozyme-like"/>
    <property type="match status" value="1"/>
</dbReference>
<feature type="domain" description="Penicillin-binding protein transpeptidase" evidence="17">
    <location>
        <begin position="435"/>
        <end position="683"/>
    </location>
</feature>
<name>A8IJP4_AZOC5</name>
<accession>A8IJP4</accession>
<evidence type="ECO:0000256" key="13">
    <source>
        <dbReference type="ARBA" id="ARBA00034000"/>
    </source>
</evidence>
<comment type="catalytic activity">
    <reaction evidence="13">
        <text>Preferential cleavage: (Ac)2-L-Lys-D-Ala-|-D-Ala. Also transpeptidation of peptidyl-alanyl moieties that are N-acyl substituents of D-alanine.</text>
        <dbReference type="EC" id="3.4.16.4"/>
    </reaction>
</comment>
<dbReference type="GO" id="GO:0008360">
    <property type="term" value="P:regulation of cell shape"/>
    <property type="evidence" value="ECO:0007669"/>
    <property type="project" value="UniProtKB-KW"/>
</dbReference>
<dbReference type="Gene3D" id="1.10.3810.10">
    <property type="entry name" value="Biosynthetic peptidoglycan transglycosylase-like"/>
    <property type="match status" value="1"/>
</dbReference>
<dbReference type="Pfam" id="PF00905">
    <property type="entry name" value="Transpeptidase"/>
    <property type="match status" value="1"/>
</dbReference>
<keyword evidence="5" id="KW-0645">Protease</keyword>
<evidence type="ECO:0000256" key="11">
    <source>
        <dbReference type="ARBA" id="ARBA00023268"/>
    </source>
</evidence>
<dbReference type="KEGG" id="azc:AZC_0337"/>
<comment type="catalytic activity">
    <reaction evidence="14">
        <text>[GlcNAc-(1-&gt;4)-Mur2Ac(oyl-L-Ala-gamma-D-Glu-L-Lys-D-Ala-D-Ala)](n)-di-trans,octa-cis-undecaprenyl diphosphate + beta-D-GlcNAc-(1-&gt;4)-Mur2Ac(oyl-L-Ala-gamma-D-Glu-L-Lys-D-Ala-D-Ala)-di-trans,octa-cis-undecaprenyl diphosphate = [GlcNAc-(1-&gt;4)-Mur2Ac(oyl-L-Ala-gamma-D-Glu-L-Lys-D-Ala-D-Ala)](n+1)-di-trans,octa-cis-undecaprenyl diphosphate + di-trans,octa-cis-undecaprenyl diphosphate + H(+)</text>
        <dbReference type="Rhea" id="RHEA:23708"/>
        <dbReference type="Rhea" id="RHEA-COMP:9602"/>
        <dbReference type="Rhea" id="RHEA-COMP:9603"/>
        <dbReference type="ChEBI" id="CHEBI:15378"/>
        <dbReference type="ChEBI" id="CHEBI:58405"/>
        <dbReference type="ChEBI" id="CHEBI:60033"/>
        <dbReference type="ChEBI" id="CHEBI:78435"/>
        <dbReference type="EC" id="2.4.99.28"/>
    </reaction>
</comment>
<feature type="region of interest" description="Disordered" evidence="15">
    <location>
        <begin position="1"/>
        <end position="113"/>
    </location>
</feature>
<keyword evidence="12" id="KW-0961">Cell wall biogenesis/degradation</keyword>
<keyword evidence="6" id="KW-0328">Glycosyltransferase</keyword>
<dbReference type="PANTHER" id="PTHR32282:SF33">
    <property type="entry name" value="PEPTIDOGLYCAN GLYCOSYLTRANSFERASE"/>
    <property type="match status" value="1"/>
</dbReference>
<dbReference type="GO" id="GO:0008658">
    <property type="term" value="F:penicillin binding"/>
    <property type="evidence" value="ECO:0007669"/>
    <property type="project" value="InterPro"/>
</dbReference>
<dbReference type="GO" id="GO:0009002">
    <property type="term" value="F:serine-type D-Ala-D-Ala carboxypeptidase activity"/>
    <property type="evidence" value="ECO:0007669"/>
    <property type="project" value="UniProtKB-EC"/>
</dbReference>
<dbReference type="Gene3D" id="3.40.710.10">
    <property type="entry name" value="DD-peptidase/beta-lactamase superfamily"/>
    <property type="match status" value="1"/>
</dbReference>
<evidence type="ECO:0000259" key="17">
    <source>
        <dbReference type="Pfam" id="PF00905"/>
    </source>
</evidence>
<dbReference type="HOGENOM" id="CLU_006354_2_4_5"/>